<dbReference type="eggNOG" id="COG0666">
    <property type="taxonomic scope" value="Bacteria"/>
</dbReference>
<dbReference type="InterPro" id="IPR036770">
    <property type="entry name" value="Ankyrin_rpt-contain_sf"/>
</dbReference>
<dbReference type="HOGENOM" id="CLU_2106108_0_0_5"/>
<dbReference type="SUPFAM" id="SSF48403">
    <property type="entry name" value="Ankyrin repeat"/>
    <property type="match status" value="1"/>
</dbReference>
<keyword evidence="2" id="KW-1185">Reference proteome</keyword>
<proteinExistence type="predicted"/>
<evidence type="ECO:0000313" key="2">
    <source>
        <dbReference type="Proteomes" id="UP000008130"/>
    </source>
</evidence>
<evidence type="ECO:0000313" key="1">
    <source>
        <dbReference type="EMBL" id="ADZ72018.1"/>
    </source>
</evidence>
<name>F2J1V7_POLGS</name>
<dbReference type="STRING" id="991905.SL003B_3596"/>
<dbReference type="KEGG" id="pgv:SL003B_3596"/>
<dbReference type="EMBL" id="CP002568">
    <property type="protein sequence ID" value="ADZ72018.1"/>
    <property type="molecule type" value="Genomic_DNA"/>
</dbReference>
<accession>F2J1V7</accession>
<dbReference type="Gene3D" id="1.25.40.20">
    <property type="entry name" value="Ankyrin repeat-containing domain"/>
    <property type="match status" value="1"/>
</dbReference>
<dbReference type="OrthoDB" id="8451645at2"/>
<sequence length="119" mass="12619">MSAATPKRRAARPQDSAEAERLDRALLKAAYDADFDSAVAALEAGADIDFADPSTGLAALHIAVGTNQLALVRALIEEWGATIGPDGRGRWPSVIAARSRVDDELSDYIVEAEERILSG</sequence>
<gene>
    <name evidence="1" type="ordered locus">SL003B_3596</name>
</gene>
<dbReference type="Proteomes" id="UP000008130">
    <property type="component" value="Chromosome"/>
</dbReference>
<dbReference type="AlphaFoldDB" id="F2J1V7"/>
<organism evidence="1 2">
    <name type="scientific">Polymorphum gilvum (strain LMG 25793 / CGMCC 1.9160 / SL003B-26A1)</name>
    <dbReference type="NCBI Taxonomy" id="991905"/>
    <lineage>
        <taxon>Bacteria</taxon>
        <taxon>Pseudomonadati</taxon>
        <taxon>Pseudomonadota</taxon>
        <taxon>Alphaproteobacteria</taxon>
        <taxon>Rhodobacterales</taxon>
        <taxon>Paracoccaceae</taxon>
        <taxon>Polymorphum</taxon>
    </lineage>
</organism>
<protein>
    <submittedName>
        <fullName evidence="1">Uncharacterized protein</fullName>
    </submittedName>
</protein>
<reference evidence="1 2" key="1">
    <citation type="journal article" date="2011" name="J. Bacteriol.">
        <title>Complete genome sequence of Polymorphum gilvum SL003B-26A1T, a crude oil-degrading bacterium from oil-polluted saline soil.</title>
        <authorList>
            <person name="Li S.G."/>
            <person name="Tang Y.Q."/>
            <person name="Nie Y."/>
            <person name="Cai M."/>
            <person name="Wu X.L."/>
        </authorList>
    </citation>
    <scope>NUCLEOTIDE SEQUENCE [LARGE SCALE GENOMIC DNA]</scope>
    <source>
        <strain evidence="2">LMG 25793 / CGMCC 1.9160 / SL003B-26A1</strain>
    </source>
</reference>
<dbReference type="RefSeq" id="WP_013654327.1">
    <property type="nucleotide sequence ID" value="NC_015259.1"/>
</dbReference>